<evidence type="ECO:0000313" key="5">
    <source>
        <dbReference type="Proteomes" id="UP000799776"/>
    </source>
</evidence>
<dbReference type="InterPro" id="IPR050334">
    <property type="entry name" value="Molybdenum_import_ModC"/>
</dbReference>
<dbReference type="GO" id="GO:0016887">
    <property type="term" value="F:ATP hydrolysis activity"/>
    <property type="evidence" value="ECO:0007669"/>
    <property type="project" value="InterPro"/>
</dbReference>
<dbReference type="Proteomes" id="UP000799776">
    <property type="component" value="Unassembled WGS sequence"/>
</dbReference>
<dbReference type="GO" id="GO:0005524">
    <property type="term" value="F:ATP binding"/>
    <property type="evidence" value="ECO:0007669"/>
    <property type="project" value="UniProtKB-KW"/>
</dbReference>
<accession>A0A9P4LTX0</accession>
<comment type="caution">
    <text evidence="4">The sequence shown here is derived from an EMBL/GenBank/DDBJ whole genome shotgun (WGS) entry which is preliminary data.</text>
</comment>
<dbReference type="PANTHER" id="PTHR43514">
    <property type="entry name" value="ABC TRANSPORTER I FAMILY MEMBER 10"/>
    <property type="match status" value="1"/>
</dbReference>
<feature type="domain" description="ABC transporter" evidence="3">
    <location>
        <begin position="4"/>
        <end position="283"/>
    </location>
</feature>
<name>A0A9P4LTX0_9PEZI</name>
<dbReference type="InterPro" id="IPR003593">
    <property type="entry name" value="AAA+_ATPase"/>
</dbReference>
<dbReference type="InterPro" id="IPR003439">
    <property type="entry name" value="ABC_transporter-like_ATP-bd"/>
</dbReference>
<organism evidence="4 5">
    <name type="scientific">Saccharata proteae CBS 121410</name>
    <dbReference type="NCBI Taxonomy" id="1314787"/>
    <lineage>
        <taxon>Eukaryota</taxon>
        <taxon>Fungi</taxon>
        <taxon>Dikarya</taxon>
        <taxon>Ascomycota</taxon>
        <taxon>Pezizomycotina</taxon>
        <taxon>Dothideomycetes</taxon>
        <taxon>Dothideomycetes incertae sedis</taxon>
        <taxon>Botryosphaeriales</taxon>
        <taxon>Saccharataceae</taxon>
        <taxon>Saccharata</taxon>
    </lineage>
</organism>
<keyword evidence="5" id="KW-1185">Reference proteome</keyword>
<keyword evidence="4" id="KW-0378">Hydrolase</keyword>
<dbReference type="PROSITE" id="PS50893">
    <property type="entry name" value="ABC_TRANSPORTER_2"/>
    <property type="match status" value="2"/>
</dbReference>
<dbReference type="SMART" id="SM00382">
    <property type="entry name" value="AAA"/>
    <property type="match status" value="2"/>
</dbReference>
<dbReference type="GO" id="GO:0005739">
    <property type="term" value="C:mitochondrion"/>
    <property type="evidence" value="ECO:0007669"/>
    <property type="project" value="TreeGrafter"/>
</dbReference>
<gene>
    <name evidence="4" type="ORF">K490DRAFT_22165</name>
</gene>
<dbReference type="PANTHER" id="PTHR43514:SF4">
    <property type="entry name" value="ABC TRANSPORTER I FAMILY MEMBER 10"/>
    <property type="match status" value="1"/>
</dbReference>
<dbReference type="AlphaFoldDB" id="A0A9P4LTX0"/>
<dbReference type="EMBL" id="ML978779">
    <property type="protein sequence ID" value="KAF2083474.1"/>
    <property type="molecule type" value="Genomic_DNA"/>
</dbReference>
<dbReference type="InterPro" id="IPR027417">
    <property type="entry name" value="P-loop_NTPase"/>
</dbReference>
<feature type="non-terminal residue" evidence="4">
    <location>
        <position position="1"/>
    </location>
</feature>
<dbReference type="OrthoDB" id="10255969at2759"/>
<reference evidence="4" key="1">
    <citation type="journal article" date="2020" name="Stud. Mycol.">
        <title>101 Dothideomycetes genomes: a test case for predicting lifestyles and emergence of pathogens.</title>
        <authorList>
            <person name="Haridas S."/>
            <person name="Albert R."/>
            <person name="Binder M."/>
            <person name="Bloem J."/>
            <person name="Labutti K."/>
            <person name="Salamov A."/>
            <person name="Andreopoulos B."/>
            <person name="Baker S."/>
            <person name="Barry K."/>
            <person name="Bills G."/>
            <person name="Bluhm B."/>
            <person name="Cannon C."/>
            <person name="Castanera R."/>
            <person name="Culley D."/>
            <person name="Daum C."/>
            <person name="Ezra D."/>
            <person name="Gonzalez J."/>
            <person name="Henrissat B."/>
            <person name="Kuo A."/>
            <person name="Liang C."/>
            <person name="Lipzen A."/>
            <person name="Lutzoni F."/>
            <person name="Magnuson J."/>
            <person name="Mondo S."/>
            <person name="Nolan M."/>
            <person name="Ohm R."/>
            <person name="Pangilinan J."/>
            <person name="Park H.-J."/>
            <person name="Ramirez L."/>
            <person name="Alfaro M."/>
            <person name="Sun H."/>
            <person name="Tritt A."/>
            <person name="Yoshinaga Y."/>
            <person name="Zwiers L.-H."/>
            <person name="Turgeon B."/>
            <person name="Goodwin S."/>
            <person name="Spatafora J."/>
            <person name="Crous P."/>
            <person name="Grigoriev I."/>
        </authorList>
    </citation>
    <scope>NUCLEOTIDE SEQUENCE</scope>
    <source>
        <strain evidence="4">CBS 121410</strain>
    </source>
</reference>
<dbReference type="Gene3D" id="3.40.50.300">
    <property type="entry name" value="P-loop containing nucleotide triphosphate hydrolases"/>
    <property type="match status" value="2"/>
</dbReference>
<proteinExistence type="predicted"/>
<protein>
    <submittedName>
        <fullName evidence="4">P-loop containing nucleoside triphosphate hydrolase protein</fullName>
    </submittedName>
</protein>
<dbReference type="SUPFAM" id="SSF52540">
    <property type="entry name" value="P-loop containing nucleoside triphosphate hydrolases"/>
    <property type="match status" value="2"/>
</dbReference>
<evidence type="ECO:0000256" key="2">
    <source>
        <dbReference type="ARBA" id="ARBA00022840"/>
    </source>
</evidence>
<evidence type="ECO:0000256" key="1">
    <source>
        <dbReference type="ARBA" id="ARBA00022741"/>
    </source>
</evidence>
<evidence type="ECO:0000313" key="4">
    <source>
        <dbReference type="EMBL" id="KAF2083474.1"/>
    </source>
</evidence>
<sequence>PPLISIKNGTFYRHDPFSAPDAAANPPLFPGLNFELEANEGRKKKHWAVLGLSSRARTTLLQVLRGQHLVVPPTARSFPYLSTAEVAAKDPKLRDPLQAIQYVGFDAERGGLGGAATKGAYLSARYESHRDETDFSVLDYLRGNTELNASEELREHVSEQLLEQVLKDLNLLNLVDMPVANLSNGQTRRARIAKALLKKPELLVLDGPFMGLDPMSMESLSGLLGRLARTSSPRLMLSLNAQESVPAWITHFALATKNSKIAAMGPKTEVMEEGARQFHHYRNRRNMTNDLYNMNTAKLYLKRKAGGATTQALSKDGSPVLDLTKPQYGEPVVEMAGVKVQYGEKVVLGGWNEWEEGEERSGLYWEVRRGQRWGVFGPNGSGKTTLLSLITSDHPQTYSQPIKLFGRSRLPTAGQPGLSIFDLQRRIGHSSPEVHTYFPRHLSVRRVLESSFADTPMSKPYLTVDTDARITSALRWFRNELHPTLGLTQDQYLEKYRHINEFRRTQTNTEDWADALSFGDLNFSAQRVALFLRAIIHEPDLIILDEAFSGMDEHARDKCMLFLNYGETKTFRYMDQWYRLRPFGPGIEPSDLAALSRARIKGLKPEQALIAVAHNREEVPGCVREWLALPEAGTGQKPRTGRMDGAIHKDVRRW</sequence>
<evidence type="ECO:0000259" key="3">
    <source>
        <dbReference type="PROSITE" id="PS50893"/>
    </source>
</evidence>
<feature type="non-terminal residue" evidence="4">
    <location>
        <position position="654"/>
    </location>
</feature>
<keyword evidence="2" id="KW-0067">ATP-binding</keyword>
<keyword evidence="1" id="KW-0547">Nucleotide-binding</keyword>
<feature type="domain" description="ABC transporter" evidence="3">
    <location>
        <begin position="338"/>
        <end position="639"/>
    </location>
</feature>
<dbReference type="Pfam" id="PF00005">
    <property type="entry name" value="ABC_tran"/>
    <property type="match status" value="2"/>
</dbReference>